<dbReference type="Gene3D" id="1.25.10.10">
    <property type="entry name" value="Leucine-rich Repeat Variant"/>
    <property type="match status" value="2"/>
</dbReference>
<sequence length="656" mass="75958">MIHQAELEKLKEERNIQIQKEINQILKLTQQKVLLLEEKLKIAEEQFQIEEKEQNIAQYQINLAREDEYENIEDLKQPLQGNQKLNKQILDNQHNDAQLLTGTFSGIEDDIGRRRVIESGIVDGLLNIFLNRDLRSITKDIVDSFVDILNPSCDEIKIFVLTKKPFPGLTRLLEHTDSQITKHAIKTILDLVNVGGKLTPDNVPNPHFEEIMNCDGLKKIINFFRKSSNKEIKDITAICIGILFRSREFIDQIALLREVTTHLLVLLKDKDDQTNNTARTALNYLMQNIVNLKQFLSIDLLNAIAKDLKSPMIGTEEQIKRIQQKQEDDCFNLLSLLEGHYDNDLWREIVNSGIFDEFRRIFETREVNSIPKIFIKTFTILITPTNNEIGLLIYQKSLYPGLFCLFQHSDIDISQYAIVSILTLILVGINTSELNEKHPHFKEMEPYGGIEKIFKLFEQKKSKYSRDQAALCVGFLYRCREIPNDISRINIINHLKTLLKDNNNWMKDKAQQSLCCLAQNRVNLIEIMKGIEFEKIAEDLQKPIDGNEEEKKGIISKQEYDCRLLDSVLTGREDIELRRKLIESGIIGALLKILSSFELNTITKPYIQFFMNFTYPNNVSLNSLLFQMKPFPPLLRLLKHENSEIITNSITSIDNI</sequence>
<dbReference type="AlphaFoldDB" id="A0A5J4UE08"/>
<evidence type="ECO:0000256" key="1">
    <source>
        <dbReference type="SAM" id="Coils"/>
    </source>
</evidence>
<dbReference type="InterPro" id="IPR011989">
    <property type="entry name" value="ARM-like"/>
</dbReference>
<evidence type="ECO:0000313" key="2">
    <source>
        <dbReference type="EMBL" id="KAA6368454.1"/>
    </source>
</evidence>
<feature type="coiled-coil region" evidence="1">
    <location>
        <begin position="26"/>
        <end position="69"/>
    </location>
</feature>
<dbReference type="InterPro" id="IPR016024">
    <property type="entry name" value="ARM-type_fold"/>
</dbReference>
<reference evidence="2 3" key="1">
    <citation type="submission" date="2019-03" db="EMBL/GenBank/DDBJ databases">
        <title>Single cell metagenomics reveals metabolic interactions within the superorganism composed of flagellate Streblomastix strix and complex community of Bacteroidetes bacteria on its surface.</title>
        <authorList>
            <person name="Treitli S.C."/>
            <person name="Kolisko M."/>
            <person name="Husnik F."/>
            <person name="Keeling P."/>
            <person name="Hampl V."/>
        </authorList>
    </citation>
    <scope>NUCLEOTIDE SEQUENCE [LARGE SCALE GENOMIC DNA]</scope>
    <source>
        <strain evidence="2">ST1C</strain>
    </source>
</reference>
<dbReference type="Proteomes" id="UP000324800">
    <property type="component" value="Unassembled WGS sequence"/>
</dbReference>
<dbReference type="OrthoDB" id="201709at2759"/>
<feature type="non-terminal residue" evidence="2">
    <location>
        <position position="656"/>
    </location>
</feature>
<keyword evidence="1" id="KW-0175">Coiled coil</keyword>
<organism evidence="2 3">
    <name type="scientific">Streblomastix strix</name>
    <dbReference type="NCBI Taxonomy" id="222440"/>
    <lineage>
        <taxon>Eukaryota</taxon>
        <taxon>Metamonada</taxon>
        <taxon>Preaxostyla</taxon>
        <taxon>Oxymonadida</taxon>
        <taxon>Streblomastigidae</taxon>
        <taxon>Streblomastix</taxon>
    </lineage>
</organism>
<protein>
    <submittedName>
        <fullName evidence="2">Uncharacterized protein</fullName>
    </submittedName>
</protein>
<dbReference type="SUPFAM" id="SSF48371">
    <property type="entry name" value="ARM repeat"/>
    <property type="match status" value="2"/>
</dbReference>
<proteinExistence type="predicted"/>
<evidence type="ECO:0000313" key="3">
    <source>
        <dbReference type="Proteomes" id="UP000324800"/>
    </source>
</evidence>
<comment type="caution">
    <text evidence="2">The sequence shown here is derived from an EMBL/GenBank/DDBJ whole genome shotgun (WGS) entry which is preliminary data.</text>
</comment>
<gene>
    <name evidence="2" type="ORF">EZS28_036019</name>
</gene>
<name>A0A5J4UE08_9EUKA</name>
<dbReference type="EMBL" id="SNRW01017340">
    <property type="protein sequence ID" value="KAA6368454.1"/>
    <property type="molecule type" value="Genomic_DNA"/>
</dbReference>
<accession>A0A5J4UE08</accession>